<feature type="domain" description="N-acetyltransferase" evidence="1">
    <location>
        <begin position="1"/>
        <end position="158"/>
    </location>
</feature>
<evidence type="ECO:0000259" key="1">
    <source>
        <dbReference type="PROSITE" id="PS51186"/>
    </source>
</evidence>
<evidence type="ECO:0000313" key="3">
    <source>
        <dbReference type="Proteomes" id="UP000285456"/>
    </source>
</evidence>
<gene>
    <name evidence="2" type="ORF">D1B32_01325</name>
</gene>
<organism evidence="2 3">
    <name type="scientific">Oceanobacillus profundus</name>
    <dbReference type="NCBI Taxonomy" id="372463"/>
    <lineage>
        <taxon>Bacteria</taxon>
        <taxon>Bacillati</taxon>
        <taxon>Bacillota</taxon>
        <taxon>Bacilli</taxon>
        <taxon>Bacillales</taxon>
        <taxon>Bacillaceae</taxon>
        <taxon>Oceanobacillus</taxon>
    </lineage>
</organism>
<dbReference type="PROSITE" id="PS51186">
    <property type="entry name" value="GNAT"/>
    <property type="match status" value="1"/>
</dbReference>
<dbReference type="AlphaFoldDB" id="A0A417YNL6"/>
<dbReference type="EMBL" id="QWEH01000001">
    <property type="protein sequence ID" value="RHW35287.1"/>
    <property type="molecule type" value="Genomic_DNA"/>
</dbReference>
<dbReference type="SUPFAM" id="SSF55729">
    <property type="entry name" value="Acyl-CoA N-acyltransferases (Nat)"/>
    <property type="match status" value="1"/>
</dbReference>
<dbReference type="Gene3D" id="3.40.630.30">
    <property type="match status" value="1"/>
</dbReference>
<dbReference type="Proteomes" id="UP000285456">
    <property type="component" value="Unassembled WGS sequence"/>
</dbReference>
<dbReference type="InterPro" id="IPR000182">
    <property type="entry name" value="GNAT_dom"/>
</dbReference>
<dbReference type="GO" id="GO:0016747">
    <property type="term" value="F:acyltransferase activity, transferring groups other than amino-acyl groups"/>
    <property type="evidence" value="ECO:0007669"/>
    <property type="project" value="InterPro"/>
</dbReference>
<dbReference type="Pfam" id="PF00583">
    <property type="entry name" value="Acetyltransf_1"/>
    <property type="match status" value="1"/>
</dbReference>
<accession>A0A417YNL6</accession>
<sequence>MDITNFIELKHLSNEHVNLLHSFELPKEQSQFTSLPINFANVSEGQFRIVILYRTEPVGFFLLHATERVKDYTNNQQAMLLTSFSINHSQQGKGYAKQAMNLLKKFVSDEFPNCNEIVLAVNHKNIAAQQLYKKVGFQDTGKRKVGPIGEQFIMNLLL</sequence>
<keyword evidence="3" id="KW-1185">Reference proteome</keyword>
<reference evidence="2 3" key="1">
    <citation type="journal article" date="2007" name="Int. J. Syst. Evol. Microbiol.">
        <title>Oceanobacillus profundus sp. nov., isolated from a deep-sea sediment core.</title>
        <authorList>
            <person name="Kim Y.G."/>
            <person name="Choi D.H."/>
            <person name="Hyun S."/>
            <person name="Cho B.C."/>
        </authorList>
    </citation>
    <scope>NUCLEOTIDE SEQUENCE [LARGE SCALE GENOMIC DNA]</scope>
    <source>
        <strain evidence="2 3">DSM 18246</strain>
    </source>
</reference>
<comment type="caution">
    <text evidence="2">The sequence shown here is derived from an EMBL/GenBank/DDBJ whole genome shotgun (WGS) entry which is preliminary data.</text>
</comment>
<dbReference type="RefSeq" id="WP_118888432.1">
    <property type="nucleotide sequence ID" value="NZ_JAMAWL010000006.1"/>
</dbReference>
<dbReference type="OrthoDB" id="66776at2"/>
<evidence type="ECO:0000313" key="2">
    <source>
        <dbReference type="EMBL" id="RHW35287.1"/>
    </source>
</evidence>
<protein>
    <submittedName>
        <fullName evidence="2">GNAT family N-acetyltransferase</fullName>
    </submittedName>
</protein>
<dbReference type="InterPro" id="IPR016181">
    <property type="entry name" value="Acyl_CoA_acyltransferase"/>
</dbReference>
<proteinExistence type="predicted"/>
<dbReference type="PANTHER" id="PTHR43328">
    <property type="entry name" value="ACETYLTRANSFERASE-RELATED"/>
    <property type="match status" value="1"/>
</dbReference>
<name>A0A417YNL6_9BACI</name>
<dbReference type="PANTHER" id="PTHR43328:SF1">
    <property type="entry name" value="N-ACETYLTRANSFERASE DOMAIN-CONTAINING PROTEIN"/>
    <property type="match status" value="1"/>
</dbReference>
<keyword evidence="2" id="KW-0808">Transferase</keyword>